<evidence type="ECO:0000256" key="1">
    <source>
        <dbReference type="SAM" id="MobiDB-lite"/>
    </source>
</evidence>
<feature type="region of interest" description="Disordered" evidence="1">
    <location>
        <begin position="1"/>
        <end position="25"/>
    </location>
</feature>
<name>A0A7S4F9P4_CHRCT</name>
<dbReference type="EMBL" id="HBIZ01056729">
    <property type="protein sequence ID" value="CAE0783257.1"/>
    <property type="molecule type" value="Transcribed_RNA"/>
</dbReference>
<feature type="compositionally biased region" description="Polar residues" evidence="1">
    <location>
        <begin position="16"/>
        <end position="25"/>
    </location>
</feature>
<organism evidence="2">
    <name type="scientific">Chrysotila carterae</name>
    <name type="common">Marine alga</name>
    <name type="synonym">Syracosphaera carterae</name>
    <dbReference type="NCBI Taxonomy" id="13221"/>
    <lineage>
        <taxon>Eukaryota</taxon>
        <taxon>Haptista</taxon>
        <taxon>Haptophyta</taxon>
        <taxon>Prymnesiophyceae</taxon>
        <taxon>Isochrysidales</taxon>
        <taxon>Isochrysidaceae</taxon>
        <taxon>Chrysotila</taxon>
    </lineage>
</organism>
<gene>
    <name evidence="2" type="ORF">PCAR00345_LOCUS35960</name>
</gene>
<dbReference type="AlphaFoldDB" id="A0A7S4F9P4"/>
<proteinExistence type="predicted"/>
<protein>
    <submittedName>
        <fullName evidence="2">Uncharacterized protein</fullName>
    </submittedName>
</protein>
<evidence type="ECO:0000313" key="2">
    <source>
        <dbReference type="EMBL" id="CAE0783257.1"/>
    </source>
</evidence>
<sequence length="334" mass="38328">MGIPRNPLGSHAAAQQGKQGTGTNSVWRTRLGNVSASSNQFRLECLLKQPARSTRRYLNAVYGHNLPDHSVRDWDWRHVDVIWLSALDVLVRTCLMESVTPGRWAAHEAQGFFLPPIGSKMEYPVIWQYRAEMGCAQEEANWGGARLRPYAINRSWVEVFHYYGYGKGLDTPHLWLYQARGSGVYYRPGRTLVFSDHADLVTYLERVHQERVSVNSKDRLISTASRLLSREYDTIAFSHHVDSGYAFRTHCVEPAAGWDPVYYHLYELVAIAPRTAKPKDCPPEPSMRGGWNASRECECDPQMLRAEWPSLPKDRTWQFPVVRCNVDRFGMSRR</sequence>
<accession>A0A7S4F9P4</accession>
<reference evidence="2" key="1">
    <citation type="submission" date="2021-01" db="EMBL/GenBank/DDBJ databases">
        <authorList>
            <person name="Corre E."/>
            <person name="Pelletier E."/>
            <person name="Niang G."/>
            <person name="Scheremetjew M."/>
            <person name="Finn R."/>
            <person name="Kale V."/>
            <person name="Holt S."/>
            <person name="Cochrane G."/>
            <person name="Meng A."/>
            <person name="Brown T."/>
            <person name="Cohen L."/>
        </authorList>
    </citation>
    <scope>NUCLEOTIDE SEQUENCE</scope>
    <source>
        <strain evidence="2">CCMP645</strain>
    </source>
</reference>